<gene>
    <name evidence="1" type="ORF">QAD02_018865</name>
</gene>
<organism evidence="1 2">
    <name type="scientific">Eretmocerus hayati</name>
    <dbReference type="NCBI Taxonomy" id="131215"/>
    <lineage>
        <taxon>Eukaryota</taxon>
        <taxon>Metazoa</taxon>
        <taxon>Ecdysozoa</taxon>
        <taxon>Arthropoda</taxon>
        <taxon>Hexapoda</taxon>
        <taxon>Insecta</taxon>
        <taxon>Pterygota</taxon>
        <taxon>Neoptera</taxon>
        <taxon>Endopterygota</taxon>
        <taxon>Hymenoptera</taxon>
        <taxon>Apocrita</taxon>
        <taxon>Proctotrupomorpha</taxon>
        <taxon>Chalcidoidea</taxon>
        <taxon>Aphelinidae</taxon>
        <taxon>Aphelininae</taxon>
        <taxon>Eretmocerus</taxon>
    </lineage>
</organism>
<evidence type="ECO:0000313" key="1">
    <source>
        <dbReference type="EMBL" id="KAJ8683073.1"/>
    </source>
</evidence>
<name>A0ACC2PJ25_9HYME</name>
<comment type="caution">
    <text evidence="1">The sequence shown here is derived from an EMBL/GenBank/DDBJ whole genome shotgun (WGS) entry which is preliminary data.</text>
</comment>
<dbReference type="EMBL" id="CM056741">
    <property type="protein sequence ID" value="KAJ8683073.1"/>
    <property type="molecule type" value="Genomic_DNA"/>
</dbReference>
<protein>
    <submittedName>
        <fullName evidence="1">Uncharacterized protein</fullName>
    </submittedName>
</protein>
<sequence>MWESVVIAHSVPLILSSLSLCLITVLYLCTKYKLSYWKRLGVTSLKTNLIFGNFKDTFTFKKPPGQVIQEIYEKAEPDEPYIGFYIFHQPKLLLLDLNLMKQLMIKDFDIFPNRCFGGETQKDSVGLINLLGIHHPRWKYLRQKLTPSLTGLRLRGMVPLIEECALPMLNFIENSEESSDGWRVLELKDIASRYTTDVIASLAFGINTNSFNEDSLAFWKAGQKILSGVKRGLVLIILFFLPGLIKFIERSMVKPAEYFRTVFWDSMKNREANGTKRGDLLDYFLILKNGDQKEDYKFEGDNLLSQAVSFYVAGFEASSTAIAFTLLELSQNPEYEDQLFKEIESIVSSDKKLDIDLINQMTFLDQVVNEALRLYPPLPLVDRIAVCDYSVPGHDLVIEKGTPVYISVNGINRNPKYFERPNEFWPTRPRIISDDLPSSSLTFGIGPRSCIGQRLGLLITKMALIAILREYTLSSDTTEETVFKPITVFTAAADGIREKKRIASFDNICKLTVNLLVLDSAVSNLLNTAVKEYNF</sequence>
<evidence type="ECO:0000313" key="2">
    <source>
        <dbReference type="Proteomes" id="UP001239111"/>
    </source>
</evidence>
<accession>A0ACC2PJ25</accession>
<proteinExistence type="predicted"/>
<reference evidence="1" key="1">
    <citation type="submission" date="2023-04" db="EMBL/GenBank/DDBJ databases">
        <title>A chromosome-level genome assembly of the parasitoid wasp Eretmocerus hayati.</title>
        <authorList>
            <person name="Zhong Y."/>
            <person name="Liu S."/>
            <person name="Liu Y."/>
        </authorList>
    </citation>
    <scope>NUCLEOTIDE SEQUENCE</scope>
    <source>
        <strain evidence="1">ZJU_SS_LIU_2023</strain>
    </source>
</reference>
<keyword evidence="2" id="KW-1185">Reference proteome</keyword>
<dbReference type="Proteomes" id="UP001239111">
    <property type="component" value="Chromosome 1"/>
</dbReference>